<keyword evidence="7" id="KW-1133">Transmembrane helix</keyword>
<dbReference type="OrthoDB" id="417877at2759"/>
<dbReference type="GO" id="GO:0044550">
    <property type="term" value="P:secondary metabolite biosynthetic process"/>
    <property type="evidence" value="ECO:0007669"/>
    <property type="project" value="TreeGrafter"/>
</dbReference>
<dbReference type="InterPro" id="IPR002938">
    <property type="entry name" value="FAD-bd"/>
</dbReference>
<organism evidence="9 10">
    <name type="scientific">Claviceps pazoutovae</name>
    <dbReference type="NCBI Taxonomy" id="1649127"/>
    <lineage>
        <taxon>Eukaryota</taxon>
        <taxon>Fungi</taxon>
        <taxon>Dikarya</taxon>
        <taxon>Ascomycota</taxon>
        <taxon>Pezizomycotina</taxon>
        <taxon>Sordariomycetes</taxon>
        <taxon>Hypocreomycetidae</taxon>
        <taxon>Hypocreales</taxon>
        <taxon>Clavicipitaceae</taxon>
        <taxon>Claviceps</taxon>
    </lineage>
</organism>
<evidence type="ECO:0000313" key="10">
    <source>
        <dbReference type="Proteomes" id="UP000706124"/>
    </source>
</evidence>
<gene>
    <name evidence="9" type="ORF">E4U60_006727</name>
</gene>
<protein>
    <recommendedName>
        <fullName evidence="8">FAD-binding domain-containing protein</fullName>
    </recommendedName>
</protein>
<evidence type="ECO:0000256" key="6">
    <source>
        <dbReference type="ARBA" id="ARBA00023033"/>
    </source>
</evidence>
<feature type="transmembrane region" description="Helical" evidence="7">
    <location>
        <begin position="12"/>
        <end position="30"/>
    </location>
</feature>
<proteinExistence type="inferred from homology"/>
<accession>A0A9P7M6J1</accession>
<dbReference type="InterPro" id="IPR036188">
    <property type="entry name" value="FAD/NAD-bd_sf"/>
</dbReference>
<keyword evidence="10" id="KW-1185">Reference proteome</keyword>
<evidence type="ECO:0000256" key="1">
    <source>
        <dbReference type="ARBA" id="ARBA00001974"/>
    </source>
</evidence>
<dbReference type="Proteomes" id="UP000706124">
    <property type="component" value="Unassembled WGS sequence"/>
</dbReference>
<dbReference type="PANTHER" id="PTHR46720:SF3">
    <property type="entry name" value="FAD-BINDING DOMAIN-CONTAINING PROTEIN-RELATED"/>
    <property type="match status" value="1"/>
</dbReference>
<dbReference type="SUPFAM" id="SSF51905">
    <property type="entry name" value="FAD/NAD(P)-binding domain"/>
    <property type="match status" value="1"/>
</dbReference>
<dbReference type="GO" id="GO:0071949">
    <property type="term" value="F:FAD binding"/>
    <property type="evidence" value="ECO:0007669"/>
    <property type="project" value="InterPro"/>
</dbReference>
<evidence type="ECO:0000256" key="7">
    <source>
        <dbReference type="SAM" id="Phobius"/>
    </source>
</evidence>
<keyword evidence="6" id="KW-0503">Monooxygenase</keyword>
<dbReference type="PRINTS" id="PR00420">
    <property type="entry name" value="RNGMNOXGNASE"/>
</dbReference>
<evidence type="ECO:0000259" key="8">
    <source>
        <dbReference type="Pfam" id="PF01494"/>
    </source>
</evidence>
<comment type="cofactor">
    <cofactor evidence="1">
        <name>FAD</name>
        <dbReference type="ChEBI" id="CHEBI:57692"/>
    </cofactor>
</comment>
<feature type="domain" description="FAD-binding" evidence="8">
    <location>
        <begin position="330"/>
        <end position="415"/>
    </location>
</feature>
<keyword evidence="4" id="KW-0274">FAD</keyword>
<evidence type="ECO:0000313" key="9">
    <source>
        <dbReference type="EMBL" id="KAG5930859.1"/>
    </source>
</evidence>
<dbReference type="InterPro" id="IPR051104">
    <property type="entry name" value="FAD_monoxygenase"/>
</dbReference>
<dbReference type="Gene3D" id="3.50.50.60">
    <property type="entry name" value="FAD/NAD(P)-binding domain"/>
    <property type="match status" value="2"/>
</dbReference>
<keyword evidence="7" id="KW-0472">Membrane</keyword>
<keyword evidence="7" id="KW-0812">Transmembrane</keyword>
<keyword evidence="3" id="KW-0285">Flavoprotein</keyword>
<dbReference type="PANTHER" id="PTHR46720">
    <property type="entry name" value="HYDROXYLASE, PUTATIVE (AFU_ORTHOLOGUE AFUA_3G01460)-RELATED"/>
    <property type="match status" value="1"/>
</dbReference>
<evidence type="ECO:0000256" key="4">
    <source>
        <dbReference type="ARBA" id="ARBA00022827"/>
    </source>
</evidence>
<dbReference type="AlphaFoldDB" id="A0A9P7M6J1"/>
<comment type="similarity">
    <text evidence="2">Belongs to the paxM FAD-dependent monooxygenase family.</text>
</comment>
<reference evidence="9 10" key="1">
    <citation type="journal article" date="2020" name="bioRxiv">
        <title>Whole genome comparisons of ergot fungi reveals the divergence and evolution of species within the genus Claviceps are the result of varying mechanisms driving genome evolution and host range expansion.</title>
        <authorList>
            <person name="Wyka S.A."/>
            <person name="Mondo S.J."/>
            <person name="Liu M."/>
            <person name="Dettman J."/>
            <person name="Nalam V."/>
            <person name="Broders K.D."/>
        </authorList>
    </citation>
    <scope>NUCLEOTIDE SEQUENCE [LARGE SCALE GENOMIC DNA]</scope>
    <source>
        <strain evidence="9 10">CCC 1485</strain>
    </source>
</reference>
<evidence type="ECO:0000256" key="2">
    <source>
        <dbReference type="ARBA" id="ARBA00007992"/>
    </source>
</evidence>
<name>A0A9P7M6J1_9HYPO</name>
<dbReference type="Pfam" id="PF01494">
    <property type="entry name" value="FAD_binding_3"/>
    <property type="match status" value="1"/>
</dbReference>
<dbReference type="GO" id="GO:0004497">
    <property type="term" value="F:monooxygenase activity"/>
    <property type="evidence" value="ECO:0007669"/>
    <property type="project" value="UniProtKB-KW"/>
</dbReference>
<evidence type="ECO:0000256" key="5">
    <source>
        <dbReference type="ARBA" id="ARBA00023002"/>
    </source>
</evidence>
<dbReference type="SUPFAM" id="SSF54373">
    <property type="entry name" value="FAD-linked reductases, C-terminal domain"/>
    <property type="match status" value="1"/>
</dbReference>
<dbReference type="Pfam" id="PF13450">
    <property type="entry name" value="NAD_binding_8"/>
    <property type="match status" value="1"/>
</dbReference>
<keyword evidence="5" id="KW-0560">Oxidoreductase</keyword>
<dbReference type="EMBL" id="SRPO01000679">
    <property type="protein sequence ID" value="KAG5930859.1"/>
    <property type="molecule type" value="Genomic_DNA"/>
</dbReference>
<sequence>MTANKAHKSHLEFAIIGGGVAGLTLAIALLRRGLKVEIFEQAGQFQEIGAGISFTPNAVQAMKICDPAIHEAFERVCTRNIWPSKQKTWFDYYDAQSENATSSPVFSIANDLGQNGVHRAHFLDELIKLVPRQAAHFGKKLDKYEEDKHGRLHLSFTDGSEHQADVLLACDGIKSKVRQLLFGAHHPCANPSYTHKYAYRALVPMDAAIDSLGEERAQNAAMHMGKGGHVLTFPINHGQTVNVVAFHTTSDPWLDSSKLTAPSTREEALRDFAHFRPEITNLLKLASPNLDVVSTSPIYLVKKASPKLQQDNNEPFYSKSMERNKKTNAQIKWAIFDLGDNPPPTFAKGPVCLVGDAAHATSPHHGAGAGFCIEDAAVLAQLFANDEILDRRAVQVALAVYDACRRERASWLVQSSRHIGNTYEWIAEGIENDFTRIQEEITHRNGVIANADIMAMCDEAKDEFCKRWASKASATALNGTVLG</sequence>
<comment type="caution">
    <text evidence="9">The sequence shown here is derived from an EMBL/GenBank/DDBJ whole genome shotgun (WGS) entry which is preliminary data.</text>
</comment>
<evidence type="ECO:0000256" key="3">
    <source>
        <dbReference type="ARBA" id="ARBA00022630"/>
    </source>
</evidence>